<organism evidence="2 3">
    <name type="scientific">Brachionus plicatilis</name>
    <name type="common">Marine rotifer</name>
    <name type="synonym">Brachionus muelleri</name>
    <dbReference type="NCBI Taxonomy" id="10195"/>
    <lineage>
        <taxon>Eukaryota</taxon>
        <taxon>Metazoa</taxon>
        <taxon>Spiralia</taxon>
        <taxon>Gnathifera</taxon>
        <taxon>Rotifera</taxon>
        <taxon>Eurotatoria</taxon>
        <taxon>Monogononta</taxon>
        <taxon>Pseudotrocha</taxon>
        <taxon>Ploima</taxon>
        <taxon>Brachionidae</taxon>
        <taxon>Brachionus</taxon>
    </lineage>
</organism>
<proteinExistence type="predicted"/>
<name>A0A3M7SIK2_BRAPC</name>
<dbReference type="AlphaFoldDB" id="A0A3M7SIK2"/>
<feature type="transmembrane region" description="Helical" evidence="1">
    <location>
        <begin position="67"/>
        <end position="87"/>
    </location>
</feature>
<keyword evidence="3" id="KW-1185">Reference proteome</keyword>
<protein>
    <submittedName>
        <fullName evidence="2">Uncharacterized protein</fullName>
    </submittedName>
</protein>
<reference evidence="2 3" key="1">
    <citation type="journal article" date="2018" name="Sci. Rep.">
        <title>Genomic signatures of local adaptation to the degree of environmental predictability in rotifers.</title>
        <authorList>
            <person name="Franch-Gras L."/>
            <person name="Hahn C."/>
            <person name="Garcia-Roger E.M."/>
            <person name="Carmona M.J."/>
            <person name="Serra M."/>
            <person name="Gomez A."/>
        </authorList>
    </citation>
    <scope>NUCLEOTIDE SEQUENCE [LARGE SCALE GENOMIC DNA]</scope>
    <source>
        <strain evidence="2">HYR1</strain>
    </source>
</reference>
<comment type="caution">
    <text evidence="2">The sequence shown here is derived from an EMBL/GenBank/DDBJ whole genome shotgun (WGS) entry which is preliminary data.</text>
</comment>
<evidence type="ECO:0000313" key="3">
    <source>
        <dbReference type="Proteomes" id="UP000276133"/>
    </source>
</evidence>
<dbReference type="EMBL" id="REGN01001310">
    <property type="protein sequence ID" value="RNA35613.1"/>
    <property type="molecule type" value="Genomic_DNA"/>
</dbReference>
<feature type="transmembrane region" description="Helical" evidence="1">
    <location>
        <begin position="12"/>
        <end position="32"/>
    </location>
</feature>
<keyword evidence="1" id="KW-0472">Membrane</keyword>
<keyword evidence="1" id="KW-0812">Transmembrane</keyword>
<gene>
    <name evidence="2" type="ORF">BpHYR1_038219</name>
</gene>
<keyword evidence="1" id="KW-1133">Transmembrane helix</keyword>
<evidence type="ECO:0000256" key="1">
    <source>
        <dbReference type="SAM" id="Phobius"/>
    </source>
</evidence>
<dbReference type="Proteomes" id="UP000276133">
    <property type="component" value="Unassembled WGS sequence"/>
</dbReference>
<accession>A0A3M7SIK2</accession>
<sequence length="139" mass="15832">MYPKLVPMNNTRWSLITMEFMIPKFMFLYVNLFSPLSVSQNLRPSFADMEAREKPSTNFRSFISSEMVIWCFGFQIVTFQIIISPFLEADAIRFLMMANAITEAVITAAMAPKINISPIIPRHMPATINDPTANLAIFS</sequence>
<evidence type="ECO:0000313" key="2">
    <source>
        <dbReference type="EMBL" id="RNA35613.1"/>
    </source>
</evidence>